<dbReference type="Proteomes" id="UP001431783">
    <property type="component" value="Unassembled WGS sequence"/>
</dbReference>
<dbReference type="SUPFAM" id="SSF48371">
    <property type="entry name" value="ARM repeat"/>
    <property type="match status" value="1"/>
</dbReference>
<dbReference type="GO" id="GO:0000472">
    <property type="term" value="P:endonucleolytic cleavage to generate mature 5'-end of SSU-rRNA from (SSU-rRNA, 5.8S rRNA, LSU-rRNA)"/>
    <property type="evidence" value="ECO:0007669"/>
    <property type="project" value="TreeGrafter"/>
</dbReference>
<reference evidence="2 3" key="1">
    <citation type="submission" date="2023-03" db="EMBL/GenBank/DDBJ databases">
        <title>Genome insight into feeding habits of ladybird beetles.</title>
        <authorList>
            <person name="Li H.-S."/>
            <person name="Huang Y.-H."/>
            <person name="Pang H."/>
        </authorList>
    </citation>
    <scope>NUCLEOTIDE SEQUENCE [LARGE SCALE GENOMIC DNA]</scope>
    <source>
        <strain evidence="2">SYSU_2023b</strain>
        <tissue evidence="2">Whole body</tissue>
    </source>
</reference>
<evidence type="ECO:0000313" key="2">
    <source>
        <dbReference type="EMBL" id="KAK9872390.1"/>
    </source>
</evidence>
<dbReference type="GO" id="GO:0005730">
    <property type="term" value="C:nucleolus"/>
    <property type="evidence" value="ECO:0007669"/>
    <property type="project" value="TreeGrafter"/>
</dbReference>
<sequence length="246" mass="28474">MHIQEKSEFESIFEELADHFQEIINEGHTGVIWALAEGCKRICTKQGPFFNKILKGLNCLEPEERQSSMIRCIAKMQKFEDISKEEDLQKTKLNLHGTLILQILLDFNKPIKIVNALLQMESKELKSLFSNTMGSHIVDSYVKSTFVGEKSREKLIWKMKGTYQDLASTKYGSRSFEAIWNSAGLKHKMGILDELCCKEGLWSHSEHGKIIANKIHLSLYKRSKEEWKNSFNSIDKVKEFLEEIKK</sequence>
<dbReference type="GO" id="GO:0030688">
    <property type="term" value="C:preribosome, small subunit precursor"/>
    <property type="evidence" value="ECO:0007669"/>
    <property type="project" value="TreeGrafter"/>
</dbReference>
<proteinExistence type="predicted"/>
<evidence type="ECO:0000256" key="1">
    <source>
        <dbReference type="ARBA" id="ARBA00022737"/>
    </source>
</evidence>
<dbReference type="Pfam" id="PF22493">
    <property type="entry name" value="PUF_NOP9"/>
    <property type="match status" value="1"/>
</dbReference>
<dbReference type="InterPro" id="IPR001313">
    <property type="entry name" value="Pumilio_RNA-bd_rpt"/>
</dbReference>
<dbReference type="PANTHER" id="PTHR13102:SF0">
    <property type="entry name" value="NUCLEOLAR PROTEIN 9"/>
    <property type="match status" value="1"/>
</dbReference>
<name>A0AAW1TX40_9CUCU</name>
<keyword evidence="1" id="KW-0677">Repeat</keyword>
<dbReference type="GO" id="GO:0000056">
    <property type="term" value="P:ribosomal small subunit export from nucleus"/>
    <property type="evidence" value="ECO:0007669"/>
    <property type="project" value="TreeGrafter"/>
</dbReference>
<dbReference type="AlphaFoldDB" id="A0AAW1TX40"/>
<dbReference type="GO" id="GO:0000480">
    <property type="term" value="P:endonucleolytic cleavage in 5'-ETS of tricistronic rRNA transcript (SSU-rRNA, 5.8S rRNA, LSU-rRNA)"/>
    <property type="evidence" value="ECO:0007669"/>
    <property type="project" value="TreeGrafter"/>
</dbReference>
<dbReference type="InterPro" id="IPR016024">
    <property type="entry name" value="ARM-type_fold"/>
</dbReference>
<keyword evidence="3" id="KW-1185">Reference proteome</keyword>
<dbReference type="Gene3D" id="1.25.10.10">
    <property type="entry name" value="Leucine-rich Repeat Variant"/>
    <property type="match status" value="1"/>
</dbReference>
<organism evidence="2 3">
    <name type="scientific">Henosepilachna vigintioctopunctata</name>
    <dbReference type="NCBI Taxonomy" id="420089"/>
    <lineage>
        <taxon>Eukaryota</taxon>
        <taxon>Metazoa</taxon>
        <taxon>Ecdysozoa</taxon>
        <taxon>Arthropoda</taxon>
        <taxon>Hexapoda</taxon>
        <taxon>Insecta</taxon>
        <taxon>Pterygota</taxon>
        <taxon>Neoptera</taxon>
        <taxon>Endopterygota</taxon>
        <taxon>Coleoptera</taxon>
        <taxon>Polyphaga</taxon>
        <taxon>Cucujiformia</taxon>
        <taxon>Coccinelloidea</taxon>
        <taxon>Coccinellidae</taxon>
        <taxon>Epilachninae</taxon>
        <taxon>Epilachnini</taxon>
        <taxon>Henosepilachna</taxon>
    </lineage>
</organism>
<protein>
    <submittedName>
        <fullName evidence="2">Uncharacterized protein</fullName>
    </submittedName>
</protein>
<dbReference type="GO" id="GO:0030686">
    <property type="term" value="C:90S preribosome"/>
    <property type="evidence" value="ECO:0007669"/>
    <property type="project" value="TreeGrafter"/>
</dbReference>
<dbReference type="EMBL" id="JARQZJ010000011">
    <property type="protein sequence ID" value="KAK9872390.1"/>
    <property type="molecule type" value="Genomic_DNA"/>
</dbReference>
<dbReference type="GO" id="GO:0003723">
    <property type="term" value="F:RNA binding"/>
    <property type="evidence" value="ECO:0007669"/>
    <property type="project" value="InterPro"/>
</dbReference>
<dbReference type="InterPro" id="IPR040000">
    <property type="entry name" value="NOP9"/>
</dbReference>
<comment type="caution">
    <text evidence="2">The sequence shown here is derived from an EMBL/GenBank/DDBJ whole genome shotgun (WGS) entry which is preliminary data.</text>
</comment>
<dbReference type="InterPro" id="IPR011989">
    <property type="entry name" value="ARM-like"/>
</dbReference>
<evidence type="ECO:0000313" key="3">
    <source>
        <dbReference type="Proteomes" id="UP001431783"/>
    </source>
</evidence>
<accession>A0AAW1TX40</accession>
<gene>
    <name evidence="2" type="ORF">WA026_017848</name>
</gene>
<dbReference type="GO" id="GO:0000447">
    <property type="term" value="P:endonucleolytic cleavage in ITS1 to separate SSU-rRNA from 5.8S rRNA and LSU-rRNA from tricistronic rRNA transcript (SSU-rRNA, 5.8S rRNA, LSU-rRNA)"/>
    <property type="evidence" value="ECO:0007669"/>
    <property type="project" value="TreeGrafter"/>
</dbReference>
<dbReference type="PANTHER" id="PTHR13102">
    <property type="entry name" value="NUCLEOLAR PROTEIN 9"/>
    <property type="match status" value="1"/>
</dbReference>